<sequence length="68" mass="7674">MDRVRASCSLPLVNYDCGTLSKGEIASMDGLQHDKVDVKLNCKVIWNYEMDNNIYLIQGEGVNCNYTN</sequence>
<dbReference type="EMBL" id="PKMF04000735">
    <property type="protein sequence ID" value="KAK7820509.1"/>
    <property type="molecule type" value="Genomic_DNA"/>
</dbReference>
<evidence type="ECO:0000313" key="1">
    <source>
        <dbReference type="EMBL" id="KAK7820509.1"/>
    </source>
</evidence>
<evidence type="ECO:0000313" key="2">
    <source>
        <dbReference type="Proteomes" id="UP000237347"/>
    </source>
</evidence>
<organism evidence="1 2">
    <name type="scientific">Quercus suber</name>
    <name type="common">Cork oak</name>
    <dbReference type="NCBI Taxonomy" id="58331"/>
    <lineage>
        <taxon>Eukaryota</taxon>
        <taxon>Viridiplantae</taxon>
        <taxon>Streptophyta</taxon>
        <taxon>Embryophyta</taxon>
        <taxon>Tracheophyta</taxon>
        <taxon>Spermatophyta</taxon>
        <taxon>Magnoliopsida</taxon>
        <taxon>eudicotyledons</taxon>
        <taxon>Gunneridae</taxon>
        <taxon>Pentapetalae</taxon>
        <taxon>rosids</taxon>
        <taxon>fabids</taxon>
        <taxon>Fagales</taxon>
        <taxon>Fagaceae</taxon>
        <taxon>Quercus</taxon>
    </lineage>
</organism>
<protein>
    <submittedName>
        <fullName evidence="1">Uncharacterized protein</fullName>
    </submittedName>
</protein>
<proteinExistence type="predicted"/>
<accession>A0AAW0J1G3</accession>
<gene>
    <name evidence="1" type="ORF">CFP56_038726</name>
</gene>
<keyword evidence="2" id="KW-1185">Reference proteome</keyword>
<comment type="caution">
    <text evidence="1">The sequence shown here is derived from an EMBL/GenBank/DDBJ whole genome shotgun (WGS) entry which is preliminary data.</text>
</comment>
<dbReference type="AlphaFoldDB" id="A0AAW0J1G3"/>
<reference evidence="1 2" key="1">
    <citation type="journal article" date="2018" name="Sci. Data">
        <title>The draft genome sequence of cork oak.</title>
        <authorList>
            <person name="Ramos A.M."/>
            <person name="Usie A."/>
            <person name="Barbosa P."/>
            <person name="Barros P.M."/>
            <person name="Capote T."/>
            <person name="Chaves I."/>
            <person name="Simoes F."/>
            <person name="Abreu I."/>
            <person name="Carrasquinho I."/>
            <person name="Faro C."/>
            <person name="Guimaraes J.B."/>
            <person name="Mendonca D."/>
            <person name="Nobrega F."/>
            <person name="Rodrigues L."/>
            <person name="Saibo N.J.M."/>
            <person name="Varela M.C."/>
            <person name="Egas C."/>
            <person name="Matos J."/>
            <person name="Miguel C.M."/>
            <person name="Oliveira M.M."/>
            <person name="Ricardo C.P."/>
            <person name="Goncalves S."/>
        </authorList>
    </citation>
    <scope>NUCLEOTIDE SEQUENCE [LARGE SCALE GENOMIC DNA]</scope>
    <source>
        <strain evidence="2">cv. HL8</strain>
    </source>
</reference>
<name>A0AAW0J1G3_QUESU</name>
<dbReference type="Proteomes" id="UP000237347">
    <property type="component" value="Unassembled WGS sequence"/>
</dbReference>